<dbReference type="RefSeq" id="WP_043371725.1">
    <property type="nucleotide sequence ID" value="NZ_KN039946.1"/>
</dbReference>
<dbReference type="EMBL" id="JNFQ01000001">
    <property type="protein sequence ID" value="KFG74824.1"/>
    <property type="molecule type" value="Genomic_DNA"/>
</dbReference>
<evidence type="ECO:0000256" key="2">
    <source>
        <dbReference type="SAM" id="Phobius"/>
    </source>
</evidence>
<organism evidence="3 4">
    <name type="scientific">Streptomyces mutabilis</name>
    <dbReference type="NCBI Taxonomy" id="67332"/>
    <lineage>
        <taxon>Bacteria</taxon>
        <taxon>Bacillati</taxon>
        <taxon>Actinomycetota</taxon>
        <taxon>Actinomycetes</taxon>
        <taxon>Kitasatosporales</taxon>
        <taxon>Streptomycetaceae</taxon>
        <taxon>Streptomyces</taxon>
    </lineage>
</organism>
<proteinExistence type="predicted"/>
<dbReference type="Pfam" id="PF11239">
    <property type="entry name" value="DUF3040"/>
    <property type="match status" value="1"/>
</dbReference>
<sequence length="99" mass="11042">MPGPDDRRLSEIEYHLHREDPRFADALDAGRPRRPREYRPGRAWLLLATALAVLGAGPFLAHGLLIATGLVMAGIAAGLCDPHRRGRPDRHLPPRSWPR</sequence>
<dbReference type="AlphaFoldDB" id="A0A086N106"/>
<dbReference type="HOGENOM" id="CLU_171133_0_0_11"/>
<evidence type="ECO:0000313" key="3">
    <source>
        <dbReference type="EMBL" id="KFG74824.1"/>
    </source>
</evidence>
<keyword evidence="4" id="KW-1185">Reference proteome</keyword>
<accession>A0A086N106</accession>
<gene>
    <name evidence="3" type="ORF">FM21_01275</name>
</gene>
<feature type="region of interest" description="Disordered" evidence="1">
    <location>
        <begin position="80"/>
        <end position="99"/>
    </location>
</feature>
<dbReference type="InterPro" id="IPR021401">
    <property type="entry name" value="DUF3040"/>
</dbReference>
<comment type="caution">
    <text evidence="3">The sequence shown here is derived from an EMBL/GenBank/DDBJ whole genome shotgun (WGS) entry which is preliminary data.</text>
</comment>
<name>A0A086N106_9ACTN</name>
<protein>
    <recommendedName>
        <fullName evidence="5">DUF3040 domain-containing protein</fullName>
    </recommendedName>
</protein>
<keyword evidence="2" id="KW-0812">Transmembrane</keyword>
<evidence type="ECO:0008006" key="5">
    <source>
        <dbReference type="Google" id="ProtNLM"/>
    </source>
</evidence>
<reference evidence="3 4" key="1">
    <citation type="submission" date="2014-05" db="EMBL/GenBank/DDBJ databases">
        <title>Complete genome sequence of the Streptomyces mutabilis TRM45540.</title>
        <authorList>
            <person name="Luo X."/>
            <person name="Zhang L."/>
        </authorList>
    </citation>
    <scope>NUCLEOTIDE SEQUENCE [LARGE SCALE GENOMIC DNA]</scope>
    <source>
        <strain evidence="3 4">TRM45540</strain>
    </source>
</reference>
<dbReference type="STRING" id="1915400.FM21_01275"/>
<feature type="transmembrane region" description="Helical" evidence="2">
    <location>
        <begin position="41"/>
        <end position="57"/>
    </location>
</feature>
<keyword evidence="2" id="KW-0472">Membrane</keyword>
<dbReference type="Proteomes" id="UP000029095">
    <property type="component" value="Unassembled WGS sequence"/>
</dbReference>
<keyword evidence="2" id="KW-1133">Transmembrane helix</keyword>
<evidence type="ECO:0000313" key="4">
    <source>
        <dbReference type="Proteomes" id="UP000029095"/>
    </source>
</evidence>
<evidence type="ECO:0000256" key="1">
    <source>
        <dbReference type="SAM" id="MobiDB-lite"/>
    </source>
</evidence>